<proteinExistence type="predicted"/>
<evidence type="ECO:0000313" key="2">
    <source>
        <dbReference type="EMBL" id="KXV02018.1"/>
    </source>
</evidence>
<dbReference type="AlphaFoldDB" id="A0A149QXG1"/>
<dbReference type="RefSeq" id="WP_062494614.1">
    <property type="nucleotide sequence ID" value="NZ_LHZB01000104.1"/>
</dbReference>
<dbReference type="EMBL" id="LHZB01000104">
    <property type="protein sequence ID" value="KXV02018.1"/>
    <property type="molecule type" value="Genomic_DNA"/>
</dbReference>
<name>A0A149QXG1_9PROT</name>
<sequence>MSENITGRPSLSLNMGVRQPNNGQPHNGQSHNGHSQNGTSAADRLASANRTRSSLERKRAEYLASVEHSERALAENQEEARRAYGEDTPEALREIARLAAEQNVRSVAEYDAALARIQDDVLLAEAKFASGSGN</sequence>
<dbReference type="PATRIC" id="fig|442.7.peg.2320"/>
<protein>
    <submittedName>
        <fullName evidence="2">Uncharacterized protein</fullName>
    </submittedName>
</protein>
<dbReference type="Proteomes" id="UP000075573">
    <property type="component" value="Unassembled WGS sequence"/>
</dbReference>
<organism evidence="2 3">
    <name type="scientific">Gluconobacter potus</name>
    <dbReference type="NCBI Taxonomy" id="2724927"/>
    <lineage>
        <taxon>Bacteria</taxon>
        <taxon>Pseudomonadati</taxon>
        <taxon>Pseudomonadota</taxon>
        <taxon>Alphaproteobacteria</taxon>
        <taxon>Acetobacterales</taxon>
        <taxon>Acetobacteraceae</taxon>
        <taxon>Gluconobacter</taxon>
    </lineage>
</organism>
<feature type="region of interest" description="Disordered" evidence="1">
    <location>
        <begin position="1"/>
        <end position="57"/>
    </location>
</feature>
<accession>A0A149QXG1</accession>
<gene>
    <name evidence="2" type="ORF">AD929_04200</name>
</gene>
<evidence type="ECO:0000256" key="1">
    <source>
        <dbReference type="SAM" id="MobiDB-lite"/>
    </source>
</evidence>
<comment type="caution">
    <text evidence="2">The sequence shown here is derived from an EMBL/GenBank/DDBJ whole genome shotgun (WGS) entry which is preliminary data.</text>
</comment>
<evidence type="ECO:0000313" key="3">
    <source>
        <dbReference type="Proteomes" id="UP000075573"/>
    </source>
</evidence>
<feature type="compositionally biased region" description="Polar residues" evidence="1">
    <location>
        <begin position="1"/>
        <end position="40"/>
    </location>
</feature>
<reference evidence="2 3" key="1">
    <citation type="submission" date="2015-06" db="EMBL/GenBank/DDBJ databases">
        <title>Improved classification and identification of acetic acid bacteria using matrix-assisted laser desorption/ionization time-of-flight mass spectrometry; Gluconobacter nephelii and Gluconobacter uchimurae are later heterotypic synonyms of Gluconobacter japonicus and Gluconobacter oxydans, respectively.</title>
        <authorList>
            <person name="Li L."/>
            <person name="Cleenwerck I."/>
            <person name="De Vuyst L."/>
            <person name="Vandamme P."/>
        </authorList>
    </citation>
    <scope>NUCLEOTIDE SEQUENCE [LARGE SCALE GENOMIC DNA]</scope>
    <source>
        <strain evidence="2 3">LMG 1764</strain>
    </source>
</reference>